<comment type="similarity">
    <text evidence="9">Belongs to the insect chemoreceptor superfamily. Heteromeric odorant receptor channel (TC 1.A.69) family.</text>
</comment>
<dbReference type="OrthoDB" id="7404136at2759"/>
<evidence type="ECO:0000313" key="10">
    <source>
        <dbReference type="EMBL" id="BAH66324.1"/>
    </source>
</evidence>
<dbReference type="EMBL" id="AB472107">
    <property type="protein sequence ID" value="BAH66324.1"/>
    <property type="molecule type" value="Genomic_DNA"/>
</dbReference>
<comment type="subcellular location">
    <subcellularLocation>
        <location evidence="9">Cell membrane</location>
        <topology evidence="9">Multi-pass membrane protein</topology>
    </subcellularLocation>
    <subcellularLocation>
        <location evidence="1">Membrane</location>
        <topology evidence="1">Multi-pass membrane protein</topology>
    </subcellularLocation>
</comment>
<evidence type="ECO:0000256" key="8">
    <source>
        <dbReference type="ARBA" id="ARBA00023224"/>
    </source>
</evidence>
<keyword evidence="8 9" id="KW-0807">Transducer</keyword>
<dbReference type="EnsemblMetazoa" id="NM_001173422.1">
    <property type="protein sequence ID" value="NP_001166893.1"/>
    <property type="gene ID" value="GeneID_100127041"/>
</dbReference>
<proteinExistence type="inferred from homology"/>
<evidence type="ECO:0000313" key="12">
    <source>
        <dbReference type="Proteomes" id="UP000005204"/>
    </source>
</evidence>
<feature type="transmembrane region" description="Helical" evidence="9">
    <location>
        <begin position="302"/>
        <end position="320"/>
    </location>
</feature>
<keyword evidence="7 9" id="KW-0675">Receptor</keyword>
<keyword evidence="6 9" id="KW-0472">Membrane</keyword>
<dbReference type="KEGG" id="bmor:100127041"/>
<evidence type="ECO:0000256" key="5">
    <source>
        <dbReference type="ARBA" id="ARBA00022989"/>
    </source>
</evidence>
<evidence type="ECO:0000313" key="11">
    <source>
        <dbReference type="EnsemblMetazoa" id="NP_001166893.1"/>
    </source>
</evidence>
<protein>
    <recommendedName>
        <fullName evidence="9">Odorant receptor</fullName>
    </recommendedName>
</protein>
<evidence type="ECO:0000256" key="4">
    <source>
        <dbReference type="ARBA" id="ARBA00022725"/>
    </source>
</evidence>
<keyword evidence="5 9" id="KW-1133">Transmembrane helix</keyword>
<dbReference type="GO" id="GO:0007165">
    <property type="term" value="P:signal transduction"/>
    <property type="evidence" value="ECO:0007669"/>
    <property type="project" value="UniProtKB-KW"/>
</dbReference>
<evidence type="ECO:0000256" key="3">
    <source>
        <dbReference type="ARBA" id="ARBA00022692"/>
    </source>
</evidence>
<reference evidence="12" key="1">
    <citation type="journal article" date="2008" name="Insect Biochem. Mol. Biol.">
        <title>The genome of a lepidopteran model insect, the silkworm Bombyx mori.</title>
        <authorList>
            <consortium name="International Silkworm Genome Consortium"/>
        </authorList>
    </citation>
    <scope>NUCLEOTIDE SEQUENCE [LARGE SCALE GENOMIC DNA]</scope>
    <source>
        <strain evidence="12">p50T</strain>
    </source>
</reference>
<organism evidence="10">
    <name type="scientific">Bombyx mori</name>
    <name type="common">Silk moth</name>
    <dbReference type="NCBI Taxonomy" id="7091"/>
    <lineage>
        <taxon>Eukaryota</taxon>
        <taxon>Metazoa</taxon>
        <taxon>Ecdysozoa</taxon>
        <taxon>Arthropoda</taxon>
        <taxon>Hexapoda</taxon>
        <taxon>Insecta</taxon>
        <taxon>Pterygota</taxon>
        <taxon>Neoptera</taxon>
        <taxon>Endopterygota</taxon>
        <taxon>Lepidoptera</taxon>
        <taxon>Glossata</taxon>
        <taxon>Ditrysia</taxon>
        <taxon>Bombycoidea</taxon>
        <taxon>Bombycidae</taxon>
        <taxon>Bombycinae</taxon>
        <taxon>Bombyx</taxon>
    </lineage>
</organism>
<evidence type="ECO:0000256" key="9">
    <source>
        <dbReference type="RuleBase" id="RU351113"/>
    </source>
</evidence>
<keyword evidence="2 9" id="KW-0716">Sensory transduction</keyword>
<dbReference type="GO" id="GO:0005886">
    <property type="term" value="C:plasma membrane"/>
    <property type="evidence" value="ECO:0007669"/>
    <property type="project" value="UniProtKB-SubCell"/>
</dbReference>
<evidence type="ECO:0000256" key="6">
    <source>
        <dbReference type="ARBA" id="ARBA00023136"/>
    </source>
</evidence>
<feature type="transmembrane region" description="Helical" evidence="9">
    <location>
        <begin position="39"/>
        <end position="61"/>
    </location>
</feature>
<evidence type="ECO:0000256" key="7">
    <source>
        <dbReference type="ARBA" id="ARBA00023170"/>
    </source>
</evidence>
<keyword evidence="4 9" id="KW-0552">Olfaction</keyword>
<evidence type="ECO:0000256" key="2">
    <source>
        <dbReference type="ARBA" id="ARBA00022606"/>
    </source>
</evidence>
<feature type="transmembrane region" description="Helical" evidence="9">
    <location>
        <begin position="134"/>
        <end position="156"/>
    </location>
</feature>
<dbReference type="InterPro" id="IPR004117">
    <property type="entry name" value="7tm6_olfct_rcpt"/>
</dbReference>
<comment type="caution">
    <text evidence="9">Lacks conserved residue(s) required for the propagation of feature annotation.</text>
</comment>
<keyword evidence="12" id="KW-1185">Reference proteome</keyword>
<name>C4B7V8_BOMMO</name>
<dbReference type="AlphaFoldDB" id="C4B7V8"/>
<reference evidence="11" key="3">
    <citation type="submission" date="2022-06" db="UniProtKB">
        <authorList>
            <consortium name="EnsemblMetazoa"/>
        </authorList>
    </citation>
    <scope>IDENTIFICATION</scope>
    <source>
        <strain evidence="11">p50T (Dazao)</strain>
    </source>
</reference>
<dbReference type="Proteomes" id="UP000005204">
    <property type="component" value="Unassembled WGS sequence"/>
</dbReference>
<dbReference type="PANTHER" id="PTHR21137:SF40">
    <property type="entry name" value="ODORANT RECEPTOR 56A"/>
    <property type="match status" value="1"/>
</dbReference>
<accession>C4B7V8</accession>
<feature type="transmembrane region" description="Helical" evidence="9">
    <location>
        <begin position="272"/>
        <end position="290"/>
    </location>
</feature>
<gene>
    <name evidence="11" type="primary">100127041</name>
</gene>
<dbReference type="PANTHER" id="PTHR21137">
    <property type="entry name" value="ODORANT RECEPTOR"/>
    <property type="match status" value="1"/>
</dbReference>
<dbReference type="Pfam" id="PF02949">
    <property type="entry name" value="7tm_6"/>
    <property type="match status" value="1"/>
</dbReference>
<evidence type="ECO:0000256" key="1">
    <source>
        <dbReference type="ARBA" id="ARBA00004141"/>
    </source>
</evidence>
<keyword evidence="3 9" id="KW-0812">Transmembrane</keyword>
<reference evidence="10" key="2">
    <citation type="journal article" date="2009" name="Curr. Biol.">
        <title>Highly selective tuning of a silkworm olfactory receptor to a key mulberry leaf volatile.</title>
        <authorList>
            <person name="Tanaka K."/>
            <person name="Uda Y."/>
            <person name="Ono Y."/>
            <person name="Nakagawa T."/>
            <person name="Suwa M."/>
            <person name="Yamaoka R."/>
            <person name="Touhara K."/>
        </authorList>
    </citation>
    <scope>NUCLEOTIDE SEQUENCE</scope>
</reference>
<feature type="transmembrane region" description="Helical" evidence="9">
    <location>
        <begin position="187"/>
        <end position="210"/>
    </location>
</feature>
<sequence>MPSSFFLPNLENPDYPSLGPTLKGLKYWGMWQSGGIKRILYNSIHAFATFFVITQYVELWIIRNNVELALRNLSVTMLSTVCVVKAGTFVCWQKYWSGIIGFVSNLEKEQLSKNDAATQAAIVKYIKYSRRVTYFYWSLVTATVFTVILAPLVGFLSSPERELIANGTLPYPEIMSSWVPFDRSRGFGYWVTALVHTLICFYGGGVVANYDSNAVVLMSFFAGQMKLLSINCSRLFDDGNEVISNNEAMKRIKECHYHHVFSTIFNSLMSPVLFLYVIICSLMLCASAVQLTTDGTSNMQRIWISEYLMALIAQLFLYCWHSNQVLYMALEDRLGGLFEACLESGRFPSKWKTGRLVLLRKDGRPADSPAGYRPIVLLDEAGKMLERIVAARIVRHLTETAPDLSAE</sequence>
<dbReference type="GO" id="GO:0004984">
    <property type="term" value="F:olfactory receptor activity"/>
    <property type="evidence" value="ECO:0007669"/>
    <property type="project" value="InterPro"/>
</dbReference>
<dbReference type="GO" id="GO:0005549">
    <property type="term" value="F:odorant binding"/>
    <property type="evidence" value="ECO:0007669"/>
    <property type="project" value="InterPro"/>
</dbReference>